<dbReference type="Gene3D" id="3.30.450.20">
    <property type="entry name" value="PAS domain"/>
    <property type="match status" value="1"/>
</dbReference>
<feature type="transmembrane region" description="Helical" evidence="6">
    <location>
        <begin position="17"/>
        <end position="36"/>
    </location>
</feature>
<name>A0ABX7Q6L0_9BACT</name>
<dbReference type="InterPro" id="IPR000700">
    <property type="entry name" value="PAS-assoc_C"/>
</dbReference>
<dbReference type="SMART" id="SM00086">
    <property type="entry name" value="PAC"/>
    <property type="match status" value="1"/>
</dbReference>
<evidence type="ECO:0000313" key="11">
    <source>
        <dbReference type="Proteomes" id="UP000663651"/>
    </source>
</evidence>
<dbReference type="PROSITE" id="PS50112">
    <property type="entry name" value="PAS"/>
    <property type="match status" value="1"/>
</dbReference>
<dbReference type="Proteomes" id="UP000663651">
    <property type="component" value="Chromosome"/>
</dbReference>
<evidence type="ECO:0000313" key="10">
    <source>
        <dbReference type="EMBL" id="QSV46999.1"/>
    </source>
</evidence>
<dbReference type="PANTHER" id="PTHR43304">
    <property type="entry name" value="PHYTOCHROME-LIKE PROTEIN CPH1"/>
    <property type="match status" value="1"/>
</dbReference>
<feature type="domain" description="PAS" evidence="8">
    <location>
        <begin position="71"/>
        <end position="116"/>
    </location>
</feature>
<dbReference type="InterPro" id="IPR004358">
    <property type="entry name" value="Sig_transdc_His_kin-like_C"/>
</dbReference>
<keyword evidence="6" id="KW-0812">Transmembrane</keyword>
<dbReference type="SUPFAM" id="SSF55874">
    <property type="entry name" value="ATPase domain of HSP90 chaperone/DNA topoisomerase II/histidine kinase"/>
    <property type="match status" value="1"/>
</dbReference>
<dbReference type="SMART" id="SM00388">
    <property type="entry name" value="HisKA"/>
    <property type="match status" value="1"/>
</dbReference>
<dbReference type="InterPro" id="IPR036097">
    <property type="entry name" value="HisK_dim/P_sf"/>
</dbReference>
<dbReference type="InterPro" id="IPR003661">
    <property type="entry name" value="HisK_dim/P_dom"/>
</dbReference>
<gene>
    <name evidence="10" type="ORF">JZM60_06970</name>
</gene>
<dbReference type="CDD" id="cd00082">
    <property type="entry name" value="HisKA"/>
    <property type="match status" value="1"/>
</dbReference>
<proteinExistence type="predicted"/>
<dbReference type="InterPro" id="IPR001610">
    <property type="entry name" value="PAC"/>
</dbReference>
<evidence type="ECO:0000259" key="9">
    <source>
        <dbReference type="PROSITE" id="PS50113"/>
    </source>
</evidence>
<keyword evidence="11" id="KW-1185">Reference proteome</keyword>
<keyword evidence="4" id="KW-0808">Transferase</keyword>
<dbReference type="CDD" id="cd00075">
    <property type="entry name" value="HATPase"/>
    <property type="match status" value="1"/>
</dbReference>
<evidence type="ECO:0000256" key="4">
    <source>
        <dbReference type="ARBA" id="ARBA00022679"/>
    </source>
</evidence>
<dbReference type="CDD" id="cd00130">
    <property type="entry name" value="PAS"/>
    <property type="match status" value="1"/>
</dbReference>
<evidence type="ECO:0000256" key="6">
    <source>
        <dbReference type="SAM" id="Phobius"/>
    </source>
</evidence>
<keyword evidence="3" id="KW-0597">Phosphoprotein</keyword>
<accession>A0ABX7Q6L0</accession>
<dbReference type="PRINTS" id="PR00344">
    <property type="entry name" value="BCTRLSENSOR"/>
</dbReference>
<dbReference type="InterPro" id="IPR052162">
    <property type="entry name" value="Sensor_kinase/Photoreceptor"/>
</dbReference>
<organism evidence="10 11">
    <name type="scientific">Geobacter benzoatilyticus</name>
    <dbReference type="NCBI Taxonomy" id="2815309"/>
    <lineage>
        <taxon>Bacteria</taxon>
        <taxon>Pseudomonadati</taxon>
        <taxon>Thermodesulfobacteriota</taxon>
        <taxon>Desulfuromonadia</taxon>
        <taxon>Geobacterales</taxon>
        <taxon>Geobacteraceae</taxon>
        <taxon>Geobacter</taxon>
    </lineage>
</organism>
<dbReference type="EC" id="2.7.13.3" evidence="2"/>
<dbReference type="InterPro" id="IPR035965">
    <property type="entry name" value="PAS-like_dom_sf"/>
</dbReference>
<dbReference type="Gene3D" id="2.10.70.100">
    <property type="match status" value="1"/>
</dbReference>
<evidence type="ECO:0000256" key="2">
    <source>
        <dbReference type="ARBA" id="ARBA00012438"/>
    </source>
</evidence>
<dbReference type="SUPFAM" id="SSF55785">
    <property type="entry name" value="PYP-like sensor domain (PAS domain)"/>
    <property type="match status" value="1"/>
</dbReference>
<keyword evidence="6" id="KW-0472">Membrane</keyword>
<dbReference type="Pfam" id="PF08447">
    <property type="entry name" value="PAS_3"/>
    <property type="match status" value="1"/>
</dbReference>
<comment type="catalytic activity">
    <reaction evidence="1">
        <text>ATP + protein L-histidine = ADP + protein N-phospho-L-histidine.</text>
        <dbReference type="EC" id="2.7.13.3"/>
    </reaction>
</comment>
<evidence type="ECO:0000256" key="1">
    <source>
        <dbReference type="ARBA" id="ARBA00000085"/>
    </source>
</evidence>
<dbReference type="InterPro" id="IPR013655">
    <property type="entry name" value="PAS_fold_3"/>
</dbReference>
<reference evidence="10 11" key="1">
    <citation type="submission" date="2021-03" db="EMBL/GenBank/DDBJ databases">
        <title>Geobacter metallireducens gen. nov. sp. nov., a microorganism capable of coupling the complete oxidation of organic compounds to the reduction of iron and other metals.</title>
        <authorList>
            <person name="Li Y."/>
        </authorList>
    </citation>
    <scope>NUCLEOTIDE SEQUENCE [LARGE SCALE GENOMIC DNA]</scope>
    <source>
        <strain evidence="10 11">Jerry-YX</strain>
    </source>
</reference>
<dbReference type="PROSITE" id="PS50113">
    <property type="entry name" value="PAC"/>
    <property type="match status" value="1"/>
</dbReference>
<evidence type="ECO:0000259" key="7">
    <source>
        <dbReference type="PROSITE" id="PS50109"/>
    </source>
</evidence>
<dbReference type="InterPro" id="IPR005467">
    <property type="entry name" value="His_kinase_dom"/>
</dbReference>
<dbReference type="GO" id="GO:0016301">
    <property type="term" value="F:kinase activity"/>
    <property type="evidence" value="ECO:0007669"/>
    <property type="project" value="UniProtKB-KW"/>
</dbReference>
<sequence>METPDIQQLAREMGNNALIGTALVAVLAVLVVFVLVSRQRLRNANSNLDAAQRTAQLGSWQREVERGICSWSDNLYRVLGLPIKGTVPGLETFYSLVHPEDLSRVRETIERSVREKSGYEIEFRLVRPDGAVRTMRSKGEACLVEGGNTCVVGSTQDITEQSLMESKLSTLIRQKDAFIVRLGHDLKSPLTPLMALLPLVRERCADAEAARMLDICRTSASHIERITAKTLKLVRFSSPLASADLERVPLAAVVDGAINRYAGLMARESIVCKNEISPAIGVHAVSTQIEELFANLISNAVHFSPKGSVIRITAGEDAQGVMASVRDEGAGLEPDQLENIFEEFYKEDEARHELGRPGLGLTICRQIVFNHGGSIWAESPGRGKGTTIRIRLPHAENVMNIVPEGASTCLTSRSCSSMTKN</sequence>
<dbReference type="Pfam" id="PF02518">
    <property type="entry name" value="HATPase_c"/>
    <property type="match status" value="1"/>
</dbReference>
<dbReference type="SMART" id="SM00387">
    <property type="entry name" value="HATPase_c"/>
    <property type="match status" value="1"/>
</dbReference>
<dbReference type="NCBIfam" id="TIGR00229">
    <property type="entry name" value="sensory_box"/>
    <property type="match status" value="1"/>
</dbReference>
<dbReference type="InterPro" id="IPR036890">
    <property type="entry name" value="HATPase_C_sf"/>
</dbReference>
<dbReference type="InterPro" id="IPR000014">
    <property type="entry name" value="PAS"/>
</dbReference>
<dbReference type="Gene3D" id="1.10.287.130">
    <property type="match status" value="1"/>
</dbReference>
<feature type="domain" description="PAC" evidence="9">
    <location>
        <begin position="119"/>
        <end position="170"/>
    </location>
</feature>
<dbReference type="InterPro" id="IPR003594">
    <property type="entry name" value="HATPase_dom"/>
</dbReference>
<dbReference type="PROSITE" id="PS50109">
    <property type="entry name" value="HIS_KIN"/>
    <property type="match status" value="1"/>
</dbReference>
<dbReference type="RefSeq" id="WP_207164822.1">
    <property type="nucleotide sequence ID" value="NZ_CP071382.1"/>
</dbReference>
<dbReference type="Gene3D" id="3.30.565.10">
    <property type="entry name" value="Histidine kinase-like ATPase, C-terminal domain"/>
    <property type="match status" value="1"/>
</dbReference>
<evidence type="ECO:0000256" key="3">
    <source>
        <dbReference type="ARBA" id="ARBA00022553"/>
    </source>
</evidence>
<keyword evidence="5 10" id="KW-0418">Kinase</keyword>
<dbReference type="EMBL" id="CP071382">
    <property type="protein sequence ID" value="QSV46999.1"/>
    <property type="molecule type" value="Genomic_DNA"/>
</dbReference>
<dbReference type="SUPFAM" id="SSF47384">
    <property type="entry name" value="Homodimeric domain of signal transducing histidine kinase"/>
    <property type="match status" value="1"/>
</dbReference>
<keyword evidence="6" id="KW-1133">Transmembrane helix</keyword>
<protein>
    <recommendedName>
        <fullName evidence="2">histidine kinase</fullName>
        <ecNumber evidence="2">2.7.13.3</ecNumber>
    </recommendedName>
</protein>
<evidence type="ECO:0000256" key="5">
    <source>
        <dbReference type="ARBA" id="ARBA00022777"/>
    </source>
</evidence>
<feature type="domain" description="Histidine kinase" evidence="7">
    <location>
        <begin position="181"/>
        <end position="396"/>
    </location>
</feature>
<evidence type="ECO:0000259" key="8">
    <source>
        <dbReference type="PROSITE" id="PS50112"/>
    </source>
</evidence>
<dbReference type="PANTHER" id="PTHR43304:SF1">
    <property type="entry name" value="PAC DOMAIN-CONTAINING PROTEIN"/>
    <property type="match status" value="1"/>
</dbReference>